<dbReference type="InterPro" id="IPR005215">
    <property type="entry name" value="Trig_fac"/>
</dbReference>
<dbReference type="GO" id="GO:0051083">
    <property type="term" value="P:'de novo' cotranslational protein folding"/>
    <property type="evidence" value="ECO:0007669"/>
    <property type="project" value="TreeGrafter"/>
</dbReference>
<dbReference type="Proteomes" id="UP001345219">
    <property type="component" value="Chromosome 1"/>
</dbReference>
<reference evidence="1 2" key="1">
    <citation type="journal article" date="2023" name="Hortic Res">
        <title>Pangenome of water caltrop reveals structural variations and asymmetric subgenome divergence after allopolyploidization.</title>
        <authorList>
            <person name="Zhang X."/>
            <person name="Chen Y."/>
            <person name="Wang L."/>
            <person name="Yuan Y."/>
            <person name="Fang M."/>
            <person name="Shi L."/>
            <person name="Lu R."/>
            <person name="Comes H.P."/>
            <person name="Ma Y."/>
            <person name="Chen Y."/>
            <person name="Huang G."/>
            <person name="Zhou Y."/>
            <person name="Zheng Z."/>
            <person name="Qiu Y."/>
        </authorList>
    </citation>
    <scope>NUCLEOTIDE SEQUENCE [LARGE SCALE GENOMIC DNA]</scope>
    <source>
        <tissue evidence="1">Roots</tissue>
    </source>
</reference>
<accession>A0AAN7GEV3</accession>
<name>A0AAN7GEV3_9MYRT</name>
<dbReference type="GO" id="GO:0043022">
    <property type="term" value="F:ribosome binding"/>
    <property type="evidence" value="ECO:0007669"/>
    <property type="project" value="TreeGrafter"/>
</dbReference>
<sequence length="243" mass="28042">MDASNARVQAIGQTEINWDKHPINEFKSEKKPENHVSTSDFTFACAVGGGTNLPYCPRGSKWIKMKCRERKERPGSFDHRQLEVEKAWVRGIRLRIPSEELFLFCSRKEKEWRQWRWRRCQLPRPLLISNPHIRGLGCFRDPLSAAGSGLEASFTDEDVKAIALKNVKIVIESQSENRLHVSPYDSHSSQKWEEIQEVFNTVLTNFALTVPPIPGFPREKGAFEFVCLLTILKYLMLILYDGH</sequence>
<dbReference type="GO" id="GO:0043335">
    <property type="term" value="P:protein unfolding"/>
    <property type="evidence" value="ECO:0007669"/>
    <property type="project" value="TreeGrafter"/>
</dbReference>
<dbReference type="GO" id="GO:0015031">
    <property type="term" value="P:protein transport"/>
    <property type="evidence" value="ECO:0007669"/>
    <property type="project" value="InterPro"/>
</dbReference>
<comment type="caution">
    <text evidence="1">The sequence shown here is derived from an EMBL/GenBank/DDBJ whole genome shotgun (WGS) entry which is preliminary data.</text>
</comment>
<dbReference type="PANTHER" id="PTHR30560:SF4">
    <property type="entry name" value="OS01G0894700 PROTEIN"/>
    <property type="match status" value="1"/>
</dbReference>
<dbReference type="GO" id="GO:0003755">
    <property type="term" value="F:peptidyl-prolyl cis-trans isomerase activity"/>
    <property type="evidence" value="ECO:0007669"/>
    <property type="project" value="TreeGrafter"/>
</dbReference>
<keyword evidence="2" id="KW-1185">Reference proteome</keyword>
<proteinExistence type="predicted"/>
<evidence type="ECO:0000313" key="1">
    <source>
        <dbReference type="EMBL" id="KAK4742126.1"/>
    </source>
</evidence>
<evidence type="ECO:0000313" key="2">
    <source>
        <dbReference type="Proteomes" id="UP001345219"/>
    </source>
</evidence>
<protein>
    <submittedName>
        <fullName evidence="1">Uncharacterized protein</fullName>
    </submittedName>
</protein>
<dbReference type="EMBL" id="JAXIOK010000023">
    <property type="protein sequence ID" value="KAK4742126.1"/>
    <property type="molecule type" value="Genomic_DNA"/>
</dbReference>
<organism evidence="1 2">
    <name type="scientific">Trapa incisa</name>
    <dbReference type="NCBI Taxonomy" id="236973"/>
    <lineage>
        <taxon>Eukaryota</taxon>
        <taxon>Viridiplantae</taxon>
        <taxon>Streptophyta</taxon>
        <taxon>Embryophyta</taxon>
        <taxon>Tracheophyta</taxon>
        <taxon>Spermatophyta</taxon>
        <taxon>Magnoliopsida</taxon>
        <taxon>eudicotyledons</taxon>
        <taxon>Gunneridae</taxon>
        <taxon>Pentapetalae</taxon>
        <taxon>rosids</taxon>
        <taxon>malvids</taxon>
        <taxon>Myrtales</taxon>
        <taxon>Lythraceae</taxon>
        <taxon>Trapa</taxon>
    </lineage>
</organism>
<dbReference type="PANTHER" id="PTHR30560">
    <property type="entry name" value="TRIGGER FACTOR CHAPERONE AND PEPTIDYL-PROLYL CIS/TRANS ISOMERASE"/>
    <property type="match status" value="1"/>
</dbReference>
<dbReference type="GO" id="GO:0044183">
    <property type="term" value="F:protein folding chaperone"/>
    <property type="evidence" value="ECO:0007669"/>
    <property type="project" value="TreeGrafter"/>
</dbReference>
<gene>
    <name evidence="1" type="ORF">SAY87_000127</name>
</gene>
<dbReference type="AlphaFoldDB" id="A0AAN7GEV3"/>